<dbReference type="InterPro" id="IPR041698">
    <property type="entry name" value="Methyltransf_25"/>
</dbReference>
<dbReference type="Proteomes" id="UP001600888">
    <property type="component" value="Unassembled WGS sequence"/>
</dbReference>
<dbReference type="InterPro" id="IPR029063">
    <property type="entry name" value="SAM-dependent_MTases_sf"/>
</dbReference>
<name>A0ABR4DVR1_9PEZI</name>
<gene>
    <name evidence="2" type="ORF">FJTKL_03214</name>
</gene>
<reference evidence="2 3" key="1">
    <citation type="submission" date="2024-03" db="EMBL/GenBank/DDBJ databases">
        <title>A high-quality draft genome sequence of Diaporthe vaccinii, a causative agent of upright dieback and viscid rot disease in cranberry plants.</title>
        <authorList>
            <person name="Sarrasin M."/>
            <person name="Lang B.F."/>
            <person name="Burger G."/>
        </authorList>
    </citation>
    <scope>NUCLEOTIDE SEQUENCE [LARGE SCALE GENOMIC DNA]</scope>
    <source>
        <strain evidence="2 3">IS7</strain>
    </source>
</reference>
<sequence>MSAPISFVPKKAMPLDRKRFQTIGADETLEIARHTMTLLPTPPFPADAVIHDAACGLGPVTVSILATAPPPTIKIHATDIAPPVINVYNHSAEARHWPCRAEVMDAQKLAFPDASFSHVFVSFGLPLMDDPIAAASEMYRTLRPGGTAVTAFWLHNPQSECGVKVSRAIRGAGARLNIEPNPQHTDKNYIRSLCDGQGGFKSEDCQLYEKSALLPVQDVDDLATAMWSAIGQPKGGWTKEDDEKWDAAISKYKELLPREAGYQVDGNGNVNLKATAQIVIVRKKG</sequence>
<protein>
    <recommendedName>
        <fullName evidence="1">Methyltransferase domain-containing protein</fullName>
    </recommendedName>
</protein>
<evidence type="ECO:0000313" key="3">
    <source>
        <dbReference type="Proteomes" id="UP001600888"/>
    </source>
</evidence>
<dbReference type="EMBL" id="JBAWTH010000156">
    <property type="protein sequence ID" value="KAL2274465.1"/>
    <property type="molecule type" value="Genomic_DNA"/>
</dbReference>
<dbReference type="Pfam" id="PF13649">
    <property type="entry name" value="Methyltransf_25"/>
    <property type="match status" value="1"/>
</dbReference>
<accession>A0ABR4DVR1</accession>
<evidence type="ECO:0000259" key="1">
    <source>
        <dbReference type="Pfam" id="PF13649"/>
    </source>
</evidence>
<dbReference type="SUPFAM" id="SSF53335">
    <property type="entry name" value="S-adenosyl-L-methionine-dependent methyltransferases"/>
    <property type="match status" value="1"/>
</dbReference>
<evidence type="ECO:0000313" key="2">
    <source>
        <dbReference type="EMBL" id="KAL2274465.1"/>
    </source>
</evidence>
<proteinExistence type="predicted"/>
<feature type="domain" description="Methyltransferase" evidence="1">
    <location>
        <begin position="51"/>
        <end position="146"/>
    </location>
</feature>
<comment type="caution">
    <text evidence="2">The sequence shown here is derived from an EMBL/GenBank/DDBJ whole genome shotgun (WGS) entry which is preliminary data.</text>
</comment>
<organism evidence="2 3">
    <name type="scientific">Diaporthe vaccinii</name>
    <dbReference type="NCBI Taxonomy" id="105482"/>
    <lineage>
        <taxon>Eukaryota</taxon>
        <taxon>Fungi</taxon>
        <taxon>Dikarya</taxon>
        <taxon>Ascomycota</taxon>
        <taxon>Pezizomycotina</taxon>
        <taxon>Sordariomycetes</taxon>
        <taxon>Sordariomycetidae</taxon>
        <taxon>Diaporthales</taxon>
        <taxon>Diaporthaceae</taxon>
        <taxon>Diaporthe</taxon>
        <taxon>Diaporthe eres species complex</taxon>
    </lineage>
</organism>
<dbReference type="CDD" id="cd02440">
    <property type="entry name" value="AdoMet_MTases"/>
    <property type="match status" value="1"/>
</dbReference>
<dbReference type="Gene3D" id="3.40.50.150">
    <property type="entry name" value="Vaccinia Virus protein VP39"/>
    <property type="match status" value="1"/>
</dbReference>
<keyword evidence="3" id="KW-1185">Reference proteome</keyword>